<feature type="signal peptide" evidence="1">
    <location>
        <begin position="1"/>
        <end position="21"/>
    </location>
</feature>
<protein>
    <submittedName>
        <fullName evidence="2">Uncharacterized protein</fullName>
    </submittedName>
</protein>
<sequence length="318" mass="34982">MASIRRLTVLCLATLTTPSSATSIPNTPVNEFGPSKAAARHNAFDIFNAIHSAMRQWGSSLNHNGMSLFVVTVPPGGMELAGVVGRPDPDGVGGVGGVWDVDARRGVMFGYVGAEVVKARAGGEGRVVDWQGVVDLIVDRYADRLRYMAEGVESVVWMRSAVNGLLNTHIDYSVEDEGYQAALERCAQFYTRVVVPDTQEDHLILAAVETVTHSICSTLFAVRKLVVEDVHADEGSMVASKQALRALTTKLKWTKWKECAACKVDEVCFVPMWPFGDKASYERPNCRNATSLDNGWWDSDTQYWHPIPKMMPPPDYET</sequence>
<keyword evidence="3" id="KW-1185">Reference proteome</keyword>
<dbReference type="RefSeq" id="XP_062656537.1">
    <property type="nucleotide sequence ID" value="XM_062801311.1"/>
</dbReference>
<name>A0AAE0HAP4_9PEZI</name>
<accession>A0AAE0HAP4</accession>
<dbReference type="PANTHER" id="PTHR35204:SF1">
    <property type="entry name" value="ENTEROTOXIN"/>
    <property type="match status" value="1"/>
</dbReference>
<reference evidence="2" key="1">
    <citation type="journal article" date="2023" name="Mol. Phylogenet. Evol.">
        <title>Genome-scale phylogeny and comparative genomics of the fungal order Sordariales.</title>
        <authorList>
            <person name="Hensen N."/>
            <person name="Bonometti L."/>
            <person name="Westerberg I."/>
            <person name="Brannstrom I.O."/>
            <person name="Guillou S."/>
            <person name="Cros-Aarteil S."/>
            <person name="Calhoun S."/>
            <person name="Haridas S."/>
            <person name="Kuo A."/>
            <person name="Mondo S."/>
            <person name="Pangilinan J."/>
            <person name="Riley R."/>
            <person name="LaButti K."/>
            <person name="Andreopoulos B."/>
            <person name="Lipzen A."/>
            <person name="Chen C."/>
            <person name="Yan M."/>
            <person name="Daum C."/>
            <person name="Ng V."/>
            <person name="Clum A."/>
            <person name="Steindorff A."/>
            <person name="Ohm R.A."/>
            <person name="Martin F."/>
            <person name="Silar P."/>
            <person name="Natvig D.O."/>
            <person name="Lalanne C."/>
            <person name="Gautier V."/>
            <person name="Ament-Velasquez S.L."/>
            <person name="Kruys A."/>
            <person name="Hutchinson M.I."/>
            <person name="Powell A.J."/>
            <person name="Barry K."/>
            <person name="Miller A.N."/>
            <person name="Grigoriev I.V."/>
            <person name="Debuchy R."/>
            <person name="Gladieux P."/>
            <person name="Hiltunen Thoren M."/>
            <person name="Johannesson H."/>
        </authorList>
    </citation>
    <scope>NUCLEOTIDE SEQUENCE</scope>
    <source>
        <strain evidence="2">CBS 168.71</strain>
    </source>
</reference>
<dbReference type="GeneID" id="87838259"/>
<reference evidence="2" key="2">
    <citation type="submission" date="2023-06" db="EMBL/GenBank/DDBJ databases">
        <authorList>
            <consortium name="Lawrence Berkeley National Laboratory"/>
            <person name="Haridas S."/>
            <person name="Hensen N."/>
            <person name="Bonometti L."/>
            <person name="Westerberg I."/>
            <person name="Brannstrom I.O."/>
            <person name="Guillou S."/>
            <person name="Cros-Aarteil S."/>
            <person name="Calhoun S."/>
            <person name="Kuo A."/>
            <person name="Mondo S."/>
            <person name="Pangilinan J."/>
            <person name="Riley R."/>
            <person name="Labutti K."/>
            <person name="Andreopoulos B."/>
            <person name="Lipzen A."/>
            <person name="Chen C."/>
            <person name="Yanf M."/>
            <person name="Daum C."/>
            <person name="Ng V."/>
            <person name="Clum A."/>
            <person name="Steindorff A."/>
            <person name="Ohm R."/>
            <person name="Martin F."/>
            <person name="Silar P."/>
            <person name="Natvig D."/>
            <person name="Lalanne C."/>
            <person name="Gautier V."/>
            <person name="Ament-Velasquez S.L."/>
            <person name="Kruys A."/>
            <person name="Hutchinson M.I."/>
            <person name="Powell A.J."/>
            <person name="Barry K."/>
            <person name="Miller A.N."/>
            <person name="Grigoriev I.V."/>
            <person name="Debuchy R."/>
            <person name="Gladieux P."/>
            <person name="Thoren M.H."/>
            <person name="Johannesson H."/>
        </authorList>
    </citation>
    <scope>NUCLEOTIDE SEQUENCE</scope>
    <source>
        <strain evidence="2">CBS 168.71</strain>
    </source>
</reference>
<evidence type="ECO:0000313" key="2">
    <source>
        <dbReference type="EMBL" id="KAK3293023.1"/>
    </source>
</evidence>
<evidence type="ECO:0000256" key="1">
    <source>
        <dbReference type="SAM" id="SignalP"/>
    </source>
</evidence>
<dbReference type="InterPro" id="IPR038921">
    <property type="entry name" value="YOR389W-like"/>
</dbReference>
<evidence type="ECO:0000313" key="3">
    <source>
        <dbReference type="Proteomes" id="UP001278766"/>
    </source>
</evidence>
<dbReference type="EMBL" id="JAUEPN010000006">
    <property type="protein sequence ID" value="KAK3293023.1"/>
    <property type="molecule type" value="Genomic_DNA"/>
</dbReference>
<comment type="caution">
    <text evidence="2">The sequence shown here is derived from an EMBL/GenBank/DDBJ whole genome shotgun (WGS) entry which is preliminary data.</text>
</comment>
<dbReference type="AlphaFoldDB" id="A0AAE0HAP4"/>
<dbReference type="Proteomes" id="UP001278766">
    <property type="component" value="Unassembled WGS sequence"/>
</dbReference>
<feature type="chain" id="PRO_5041988872" evidence="1">
    <location>
        <begin position="22"/>
        <end position="318"/>
    </location>
</feature>
<organism evidence="2 3">
    <name type="scientific">Chaetomium fimeti</name>
    <dbReference type="NCBI Taxonomy" id="1854472"/>
    <lineage>
        <taxon>Eukaryota</taxon>
        <taxon>Fungi</taxon>
        <taxon>Dikarya</taxon>
        <taxon>Ascomycota</taxon>
        <taxon>Pezizomycotina</taxon>
        <taxon>Sordariomycetes</taxon>
        <taxon>Sordariomycetidae</taxon>
        <taxon>Sordariales</taxon>
        <taxon>Chaetomiaceae</taxon>
        <taxon>Chaetomium</taxon>
    </lineage>
</organism>
<keyword evidence="1" id="KW-0732">Signal</keyword>
<gene>
    <name evidence="2" type="ORF">B0H64DRAFT_345239</name>
</gene>
<dbReference type="PANTHER" id="PTHR35204">
    <property type="entry name" value="YALI0A21131P"/>
    <property type="match status" value="1"/>
</dbReference>
<proteinExistence type="predicted"/>